<dbReference type="OrthoDB" id="2635at2759"/>
<dbReference type="PANTHER" id="PTHR12175">
    <property type="entry name" value="AD039 HT014 THIOREDOXIN FAMILY TRP26"/>
    <property type="match status" value="1"/>
</dbReference>
<dbReference type="InterPro" id="IPR008979">
    <property type="entry name" value="Galactose-bd-like_sf"/>
</dbReference>
<dbReference type="PANTHER" id="PTHR12175:SF1">
    <property type="entry name" value="PITH DOMAIN-CONTAINING PROTEIN 1"/>
    <property type="match status" value="1"/>
</dbReference>
<feature type="domain" description="PITH" evidence="2">
    <location>
        <begin position="8"/>
        <end position="182"/>
    </location>
</feature>
<dbReference type="GO" id="GO:0005737">
    <property type="term" value="C:cytoplasm"/>
    <property type="evidence" value="ECO:0007669"/>
    <property type="project" value="UniProtKB-ARBA"/>
</dbReference>
<dbReference type="Proteomes" id="UP000092154">
    <property type="component" value="Unassembled WGS sequence"/>
</dbReference>
<accession>A0A1B7NC27</accession>
<dbReference type="PROSITE" id="PS51532">
    <property type="entry name" value="PITH"/>
    <property type="match status" value="1"/>
</dbReference>
<dbReference type="InParanoid" id="A0A1B7NC27"/>
<dbReference type="AlphaFoldDB" id="A0A1B7NC27"/>
<keyword evidence="4" id="KW-1185">Reference proteome</keyword>
<gene>
    <name evidence="3" type="ORF">K503DRAFT_779923</name>
</gene>
<dbReference type="EMBL" id="KV448157">
    <property type="protein sequence ID" value="OAX42430.1"/>
    <property type="molecule type" value="Genomic_DNA"/>
</dbReference>
<comment type="similarity">
    <text evidence="1">Belongs to the PITHD1 family.</text>
</comment>
<dbReference type="InterPro" id="IPR010400">
    <property type="entry name" value="PITH_dom"/>
</dbReference>
<evidence type="ECO:0000259" key="2">
    <source>
        <dbReference type="PROSITE" id="PS51532"/>
    </source>
</evidence>
<dbReference type="Gene3D" id="2.60.120.470">
    <property type="entry name" value="PITH domain"/>
    <property type="match status" value="1"/>
</dbReference>
<dbReference type="InterPro" id="IPR037047">
    <property type="entry name" value="PITH_dom_sf"/>
</dbReference>
<organism evidence="3 4">
    <name type="scientific">Rhizopogon vinicolor AM-OR11-026</name>
    <dbReference type="NCBI Taxonomy" id="1314800"/>
    <lineage>
        <taxon>Eukaryota</taxon>
        <taxon>Fungi</taxon>
        <taxon>Dikarya</taxon>
        <taxon>Basidiomycota</taxon>
        <taxon>Agaricomycotina</taxon>
        <taxon>Agaricomycetes</taxon>
        <taxon>Agaricomycetidae</taxon>
        <taxon>Boletales</taxon>
        <taxon>Suillineae</taxon>
        <taxon>Rhizopogonaceae</taxon>
        <taxon>Rhizopogon</taxon>
    </lineage>
</organism>
<dbReference type="GO" id="GO:0005634">
    <property type="term" value="C:nucleus"/>
    <property type="evidence" value="ECO:0007669"/>
    <property type="project" value="TreeGrafter"/>
</dbReference>
<evidence type="ECO:0000313" key="3">
    <source>
        <dbReference type="EMBL" id="OAX42430.1"/>
    </source>
</evidence>
<evidence type="ECO:0000313" key="4">
    <source>
        <dbReference type="Proteomes" id="UP000092154"/>
    </source>
</evidence>
<name>A0A1B7NC27_9AGAM</name>
<dbReference type="InterPro" id="IPR045099">
    <property type="entry name" value="PITH1-like"/>
</dbReference>
<dbReference type="SUPFAM" id="SSF49785">
    <property type="entry name" value="Galactose-binding domain-like"/>
    <property type="match status" value="1"/>
</dbReference>
<dbReference type="Pfam" id="PF06201">
    <property type="entry name" value="PITH"/>
    <property type="match status" value="1"/>
</dbReference>
<protein>
    <submittedName>
        <fullName evidence="3">DUF1000-domain-containing protein</fullName>
    </submittedName>
</protein>
<evidence type="ECO:0000256" key="1">
    <source>
        <dbReference type="ARBA" id="ARBA00025788"/>
    </source>
</evidence>
<reference evidence="3 4" key="1">
    <citation type="submission" date="2016-06" db="EMBL/GenBank/DDBJ databases">
        <title>Comparative genomics of the ectomycorrhizal sister species Rhizopogon vinicolor and Rhizopogon vesiculosus (Basidiomycota: Boletales) reveals a divergence of the mating type B locus.</title>
        <authorList>
            <consortium name="DOE Joint Genome Institute"/>
            <person name="Mujic A.B."/>
            <person name="Kuo A."/>
            <person name="Tritt A."/>
            <person name="Lipzen A."/>
            <person name="Chen C."/>
            <person name="Johnson J."/>
            <person name="Sharma A."/>
            <person name="Barry K."/>
            <person name="Grigoriev I.V."/>
            <person name="Spatafora J.W."/>
        </authorList>
    </citation>
    <scope>NUCLEOTIDE SEQUENCE [LARGE SCALE GENOMIC DNA]</scope>
    <source>
        <strain evidence="3 4">AM-OR11-026</strain>
    </source>
</reference>
<proteinExistence type="inferred from homology"/>
<sequence>MEGHNSLAADLSGIDLSNLYPLIDRENVHGLNLEIPEQAKAVIKPWSEREDTTVYADSGVDDQMILRVPFSQNVRIKSILLKLGRGDTTPRHLRVYANYPDIIDFNDAENTKPHLNISLSEGETAVVEYPLKVAAFTSVHSLSLYFRESVGGERSRVYYLGFKGDVRTPRKEGTNKLEVPAANAADAPLVDRLAQKSGGQQTTAR</sequence>